<dbReference type="EMBL" id="IACJ01067574">
    <property type="protein sequence ID" value="LAA45813.1"/>
    <property type="molecule type" value="Transcribed_RNA"/>
</dbReference>
<accession>A0A2D4FEC8</accession>
<proteinExistence type="predicted"/>
<reference evidence="2" key="1">
    <citation type="submission" date="2017-07" db="EMBL/GenBank/DDBJ databases">
        <authorList>
            <person name="Mikheyev A."/>
            <person name="Grau M."/>
        </authorList>
    </citation>
    <scope>NUCLEOTIDE SEQUENCE</scope>
    <source>
        <tissue evidence="2">Venom_gland</tissue>
    </source>
</reference>
<sequence length="135" mass="14999">MKIRTFISKSQTQNPDPEPSTPTRQQRRSSDTWPFSLHARPSASEPLRARAAARSLAQRENTVPYHPGLGGIAQGCQTSAQPLCCRVSSGGSCWILQSYREGKKSHLATPHKMPAPSKRARRGLELVLFGFFRKL</sequence>
<evidence type="ECO:0000256" key="1">
    <source>
        <dbReference type="SAM" id="MobiDB-lite"/>
    </source>
</evidence>
<name>A0A2D4FEC8_MICCO</name>
<protein>
    <submittedName>
        <fullName evidence="2">Uncharacterized protein</fullName>
    </submittedName>
</protein>
<dbReference type="AlphaFoldDB" id="A0A2D4FEC8"/>
<reference evidence="2" key="2">
    <citation type="submission" date="2017-11" db="EMBL/GenBank/DDBJ databases">
        <title>Coralsnake Venomics: Analyses of Venom Gland Transcriptomes and Proteomes of Six Brazilian Taxa.</title>
        <authorList>
            <person name="Aird S.D."/>
            <person name="Jorge da Silva N."/>
            <person name="Qiu L."/>
            <person name="Villar-Briones A."/>
            <person name="Aparecida-Saddi V."/>
            <person name="Campos-Telles M.P."/>
            <person name="Grau M."/>
            <person name="Mikheyev A.S."/>
        </authorList>
    </citation>
    <scope>NUCLEOTIDE SEQUENCE</scope>
    <source>
        <tissue evidence="2">Venom_gland</tissue>
    </source>
</reference>
<organism evidence="2">
    <name type="scientific">Micrurus corallinus</name>
    <name type="common">Brazilian coral snake</name>
    <dbReference type="NCBI Taxonomy" id="54390"/>
    <lineage>
        <taxon>Eukaryota</taxon>
        <taxon>Metazoa</taxon>
        <taxon>Chordata</taxon>
        <taxon>Craniata</taxon>
        <taxon>Vertebrata</taxon>
        <taxon>Euteleostomi</taxon>
        <taxon>Lepidosauria</taxon>
        <taxon>Squamata</taxon>
        <taxon>Bifurcata</taxon>
        <taxon>Unidentata</taxon>
        <taxon>Episquamata</taxon>
        <taxon>Toxicofera</taxon>
        <taxon>Serpentes</taxon>
        <taxon>Colubroidea</taxon>
        <taxon>Elapidae</taxon>
        <taxon>Elapinae</taxon>
        <taxon>Micrurus</taxon>
    </lineage>
</organism>
<dbReference type="EMBL" id="IACJ01067577">
    <property type="protein sequence ID" value="LAA45823.1"/>
    <property type="molecule type" value="Transcribed_RNA"/>
</dbReference>
<evidence type="ECO:0000313" key="2">
    <source>
        <dbReference type="EMBL" id="LAA45813.1"/>
    </source>
</evidence>
<feature type="compositionally biased region" description="Low complexity" evidence="1">
    <location>
        <begin position="39"/>
        <end position="55"/>
    </location>
</feature>
<feature type="region of interest" description="Disordered" evidence="1">
    <location>
        <begin position="1"/>
        <end position="55"/>
    </location>
</feature>